<dbReference type="GO" id="GO:0009007">
    <property type="term" value="F:site-specific DNA-methyltransferase (adenine-specific) activity"/>
    <property type="evidence" value="ECO:0007669"/>
    <property type="project" value="UniProtKB-EC"/>
</dbReference>
<keyword evidence="8" id="KW-0175">Coiled coil</keyword>
<dbReference type="EMBL" id="SFBH01000058">
    <property type="protein sequence ID" value="TRU37569.1"/>
    <property type="molecule type" value="Genomic_DNA"/>
</dbReference>
<dbReference type="Pfam" id="PF12950">
    <property type="entry name" value="TaqI_C"/>
    <property type="match status" value="1"/>
</dbReference>
<keyword evidence="2" id="KW-0489">Methyltransferase</keyword>
<keyword evidence="5" id="KW-0680">Restriction system</keyword>
<dbReference type="InterPro" id="IPR025931">
    <property type="entry name" value="TaqI_C"/>
</dbReference>
<dbReference type="PRINTS" id="PR00507">
    <property type="entry name" value="N12N6MTFRASE"/>
</dbReference>
<dbReference type="Proteomes" id="UP000315113">
    <property type="component" value="Unassembled WGS sequence"/>
</dbReference>
<dbReference type="GO" id="GO:0009307">
    <property type="term" value="P:DNA restriction-modification system"/>
    <property type="evidence" value="ECO:0007669"/>
    <property type="project" value="UniProtKB-KW"/>
</dbReference>
<keyword evidence="11" id="KW-0378">Hydrolase</keyword>
<feature type="domain" description="TaqI-like C-terminal specificity" evidence="10">
    <location>
        <begin position="986"/>
        <end position="1145"/>
    </location>
</feature>
<keyword evidence="11" id="KW-0255">Endonuclease</keyword>
<keyword evidence="3" id="KW-0808">Transferase</keyword>
<name>A0A552ESY2_MICAE</name>
<evidence type="ECO:0000256" key="1">
    <source>
        <dbReference type="ARBA" id="ARBA00011900"/>
    </source>
</evidence>
<feature type="domain" description="Type II methyltransferase M.TaqI-like" evidence="9">
    <location>
        <begin position="583"/>
        <end position="866"/>
    </location>
</feature>
<evidence type="ECO:0000313" key="11">
    <source>
        <dbReference type="EMBL" id="TRU37569.1"/>
    </source>
</evidence>
<evidence type="ECO:0000313" key="12">
    <source>
        <dbReference type="Proteomes" id="UP000315113"/>
    </source>
</evidence>
<evidence type="ECO:0000259" key="10">
    <source>
        <dbReference type="Pfam" id="PF12950"/>
    </source>
</evidence>
<dbReference type="PANTHER" id="PTHR33841">
    <property type="entry name" value="DNA METHYLTRANSFERASE YEEA-RELATED"/>
    <property type="match status" value="1"/>
</dbReference>
<dbReference type="InterPro" id="IPR029063">
    <property type="entry name" value="SAM-dependent_MTases_sf"/>
</dbReference>
<dbReference type="PANTHER" id="PTHR33841:SF1">
    <property type="entry name" value="DNA METHYLTRANSFERASE A"/>
    <property type="match status" value="1"/>
</dbReference>
<evidence type="ECO:0000256" key="3">
    <source>
        <dbReference type="ARBA" id="ARBA00022679"/>
    </source>
</evidence>
<dbReference type="InterPro" id="IPR011639">
    <property type="entry name" value="MethylTrfase_TaqI-like_dom"/>
</dbReference>
<keyword evidence="11" id="KW-0540">Nuclease</keyword>
<evidence type="ECO:0000256" key="2">
    <source>
        <dbReference type="ARBA" id="ARBA00022603"/>
    </source>
</evidence>
<evidence type="ECO:0000256" key="8">
    <source>
        <dbReference type="SAM" id="Coils"/>
    </source>
</evidence>
<reference evidence="11 12" key="1">
    <citation type="submission" date="2019-01" db="EMBL/GenBank/DDBJ databases">
        <title>Coherence of Microcystis species and biogeography revealed through population genomics.</title>
        <authorList>
            <person name="Perez-Carrascal O.M."/>
            <person name="Terrat Y."/>
            <person name="Giani A."/>
            <person name="Fortin N."/>
            <person name="Tromas N."/>
            <person name="Shapiro B.J."/>
        </authorList>
    </citation>
    <scope>NUCLEOTIDE SEQUENCE [LARGE SCALE GENOMIC DNA]</scope>
    <source>
        <strain evidence="11">Ma_MB_F_20061100_S20D</strain>
    </source>
</reference>
<dbReference type="GO" id="GO:0003677">
    <property type="term" value="F:DNA binding"/>
    <property type="evidence" value="ECO:0007669"/>
    <property type="project" value="UniProtKB-KW"/>
</dbReference>
<evidence type="ECO:0000256" key="7">
    <source>
        <dbReference type="ARBA" id="ARBA00047942"/>
    </source>
</evidence>
<protein>
    <recommendedName>
        <fullName evidence="1">site-specific DNA-methyltransferase (adenine-specific)</fullName>
        <ecNumber evidence="1">2.1.1.72</ecNumber>
    </recommendedName>
</protein>
<sequence>MSGQASNKPLFSQHYLEHRLPDSPEWQEDVSVAFGRLESLYQQKKAILPTLNEAQTEAELIQPILEILGFSYIPQVSSRGKGRSERPDYALFAGENDRYQAYSLQNNETAFYRQVLAIAEAKYWQRSLSDVSKNDQRDIWKNSNPSFQITNYLTGTGVDWGILTNGREWRLYYRQASSTATEFYPVDLMELLEGGDRQKFRYFWLFFRQEAFIKDIHGQNFLERVREESTTYATRVGNELKELVFDRIFPDISKGFVSLNTDIQPDLLYEASLSLLYKLLFLLYAEARDLLPVRGDYRDYSLLQKTREIAIKIDRQQVFSGTSTGIYDALLSLFRIVDRGDANLAVPRYNGGLFDMEEGRVNCFLGQYKLSDAVLAPILDKLARFEGQPIDYSFLGVRQLGSIYEGLLEYRIVIEGESVHLENDRGERKATGSYYTPDYIVKYIVSHTLKPILEQRAQQFGDVMTEIATRRQESSDRRLGNLSQQGLQKELQRLEKKAITTLLDLKLCDPAMGSGHFLVEAVDYLTDELIQILNLYPEDNPVLTMLETTRQNIIDNLRQQGIILDSPTLEPTQLLQRVVMKRCIYGVDINPMAVELAKVSLWLHSFTVGAPLSFLDHHLRCGNSLIGTTAKAAEAAMIEEESGQLTLLTGPFVGLLRAAEIMRGISTLSDATFAEVEASEQLFRDFDSQAKPYKRLLDVFLSRFFGVKTAIEFLQRYGGNISAINWDKLPRSDQGILDQAASLYKSKRFFHWDLEFPEVFINLDSASWKDNPGFDAVIGNPPYVRQEGLKDIKPFLKENYQSFYGVADLYVYFVEMGLLFLQQGGHLGLIISNKFMRANYGTKLRQFLTQQTTIKEIIDFGELPVFLEAATFPSILLIENNTVAQQNVLVSKIKSLKFNSLIDVINDLSYYVCENSLSVEGWSLAKNQIAKIINKLNKDNICLAKYIQLQIFYGIKTGCNEAFFIDQYTRSKLIESDPKSAEIIKPLVVGDDIRKYEINYQENFLIFTRRGININEYPSIKKHLEKFKNKLEPKPELHSGTWPGRKTGNYKWYEIQDTVDYWTFFEHPKIIYPDIAKESRFTLDNNGFYSINTTYLIPSQSYYLLALLNSRLIFFYMSQNSAVLGDTEKQGRLRCFGQYMENIPIRKISFSTNSDRRQHCLEKLIKSYQEKQEILKEIEEHIRREETDIVHDILAYLAEQMIEINREKQKEIKSFLRYLERIIGSAIDNLTNKSKIQNYLGDYQKSESHLSLDQLWEILKKNKKKISVNLLDRQIQETLEKEYQTSLDKLLPLKQQLSTTDELIDLIVYKLYGLSEEEIKIIEGRE</sequence>
<keyword evidence="4" id="KW-0949">S-adenosyl-L-methionine</keyword>
<evidence type="ECO:0000256" key="5">
    <source>
        <dbReference type="ARBA" id="ARBA00022747"/>
    </source>
</evidence>
<dbReference type="SUPFAM" id="SSF53335">
    <property type="entry name" value="S-adenosyl-L-methionine-dependent methyltransferases"/>
    <property type="match status" value="1"/>
</dbReference>
<evidence type="ECO:0000256" key="6">
    <source>
        <dbReference type="ARBA" id="ARBA00023125"/>
    </source>
</evidence>
<organism evidence="11 12">
    <name type="scientific">Microcystis aeruginosa Ma_MB_F_20061100_S20D</name>
    <dbReference type="NCBI Taxonomy" id="2486253"/>
    <lineage>
        <taxon>Bacteria</taxon>
        <taxon>Bacillati</taxon>
        <taxon>Cyanobacteriota</taxon>
        <taxon>Cyanophyceae</taxon>
        <taxon>Oscillatoriophycideae</taxon>
        <taxon>Chroococcales</taxon>
        <taxon>Microcystaceae</taxon>
        <taxon>Microcystis</taxon>
    </lineage>
</organism>
<comment type="catalytic activity">
    <reaction evidence="7">
        <text>a 2'-deoxyadenosine in DNA + S-adenosyl-L-methionine = an N(6)-methyl-2'-deoxyadenosine in DNA + S-adenosyl-L-homocysteine + H(+)</text>
        <dbReference type="Rhea" id="RHEA:15197"/>
        <dbReference type="Rhea" id="RHEA-COMP:12418"/>
        <dbReference type="Rhea" id="RHEA-COMP:12419"/>
        <dbReference type="ChEBI" id="CHEBI:15378"/>
        <dbReference type="ChEBI" id="CHEBI:57856"/>
        <dbReference type="ChEBI" id="CHEBI:59789"/>
        <dbReference type="ChEBI" id="CHEBI:90615"/>
        <dbReference type="ChEBI" id="CHEBI:90616"/>
        <dbReference type="EC" id="2.1.1.72"/>
    </reaction>
</comment>
<dbReference type="InterPro" id="IPR002052">
    <property type="entry name" value="DNA_methylase_N6_adenine_CS"/>
</dbReference>
<feature type="coiled-coil region" evidence="8">
    <location>
        <begin position="1161"/>
        <end position="1188"/>
    </location>
</feature>
<proteinExistence type="predicted"/>
<dbReference type="Pfam" id="PF07669">
    <property type="entry name" value="Eco57I"/>
    <property type="match status" value="1"/>
</dbReference>
<dbReference type="PROSITE" id="PS00092">
    <property type="entry name" value="N6_MTASE"/>
    <property type="match status" value="1"/>
</dbReference>
<dbReference type="InterPro" id="IPR050953">
    <property type="entry name" value="N4_N6_ade-DNA_methylase"/>
</dbReference>
<dbReference type="GO" id="GO:0004519">
    <property type="term" value="F:endonuclease activity"/>
    <property type="evidence" value="ECO:0007669"/>
    <property type="project" value="UniProtKB-KW"/>
</dbReference>
<dbReference type="EC" id="2.1.1.72" evidence="1"/>
<dbReference type="GO" id="GO:0032259">
    <property type="term" value="P:methylation"/>
    <property type="evidence" value="ECO:0007669"/>
    <property type="project" value="UniProtKB-KW"/>
</dbReference>
<evidence type="ECO:0000256" key="4">
    <source>
        <dbReference type="ARBA" id="ARBA00022691"/>
    </source>
</evidence>
<dbReference type="Gene3D" id="3.40.50.150">
    <property type="entry name" value="Vaccinia Virus protein VP39"/>
    <property type="match status" value="2"/>
</dbReference>
<accession>A0A552ESY2</accession>
<gene>
    <name evidence="11" type="ORF">EWV78_06955</name>
</gene>
<evidence type="ECO:0000259" key="9">
    <source>
        <dbReference type="Pfam" id="PF07669"/>
    </source>
</evidence>
<comment type="caution">
    <text evidence="11">The sequence shown here is derived from an EMBL/GenBank/DDBJ whole genome shotgun (WGS) entry which is preliminary data.</text>
</comment>
<keyword evidence="6" id="KW-0238">DNA-binding</keyword>